<name>A0A1I5VL71_9RHOB</name>
<evidence type="ECO:0000313" key="4">
    <source>
        <dbReference type="Proteomes" id="UP000199356"/>
    </source>
</evidence>
<dbReference type="GO" id="GO:0016787">
    <property type="term" value="F:hydrolase activity"/>
    <property type="evidence" value="ECO:0007669"/>
    <property type="project" value="InterPro"/>
</dbReference>
<evidence type="ECO:0000259" key="2">
    <source>
        <dbReference type="Pfam" id="PF04909"/>
    </source>
</evidence>
<reference evidence="3 4" key="1">
    <citation type="submission" date="2016-10" db="EMBL/GenBank/DDBJ databases">
        <authorList>
            <person name="de Groot N.N."/>
        </authorList>
    </citation>
    <scope>NUCLEOTIDE SEQUENCE [LARGE SCALE GENOMIC DNA]</scope>
    <source>
        <strain evidence="3 4">DSM 19547</strain>
    </source>
</reference>
<evidence type="ECO:0000256" key="1">
    <source>
        <dbReference type="ARBA" id="ARBA00038310"/>
    </source>
</evidence>
<dbReference type="InterPro" id="IPR006680">
    <property type="entry name" value="Amidohydro-rel"/>
</dbReference>
<dbReference type="InterPro" id="IPR032466">
    <property type="entry name" value="Metal_Hydrolase"/>
</dbReference>
<dbReference type="InterPro" id="IPR052350">
    <property type="entry name" value="Metallo-dep_Lactonases"/>
</dbReference>
<sequence>MPGFPIIDTHVHFWDRDEVPLSWQKGLPIDRPFRPSDLEADRGSVELEAIVFVEANVDPSGHIAEADFVTRLAAEDPRIKAIVAHAPLDSPTVAEDLAALAKRPLVRAVRHLIQGKDAAELTGSDAFRSGLKRLPDHGFHFEICILHDQLAPVLRLVEVLPEVTFVMDHIAKPGIKAGLREPWWSEIGTLASFPNVVCKLSGVATEADHNRWSEDQLRPYIDRVIEVFGPDRLMFGSDWPVLRLATDYVRWVDMVDQAFSDHTEEERKRVFAGNAREIYRI</sequence>
<comment type="similarity">
    <text evidence="1">Belongs to the metallo-dependent hydrolases superfamily.</text>
</comment>
<dbReference type="AlphaFoldDB" id="A0A1I5VL71"/>
<gene>
    <name evidence="3" type="ORF">SAMN04488047_13210</name>
</gene>
<dbReference type="Proteomes" id="UP000199356">
    <property type="component" value="Unassembled WGS sequence"/>
</dbReference>
<feature type="domain" description="Amidohydrolase-related" evidence="2">
    <location>
        <begin position="7"/>
        <end position="281"/>
    </location>
</feature>
<dbReference type="Pfam" id="PF04909">
    <property type="entry name" value="Amidohydro_2"/>
    <property type="match status" value="1"/>
</dbReference>
<dbReference type="STRING" id="441119.SAMN04488047_13210"/>
<dbReference type="PANTHER" id="PTHR43569:SF2">
    <property type="entry name" value="AMIDOHYDROLASE-RELATED DOMAIN-CONTAINING PROTEIN"/>
    <property type="match status" value="1"/>
</dbReference>
<proteinExistence type="inferred from homology"/>
<evidence type="ECO:0000313" key="3">
    <source>
        <dbReference type="EMBL" id="SFQ07746.1"/>
    </source>
</evidence>
<dbReference type="Gene3D" id="3.20.20.140">
    <property type="entry name" value="Metal-dependent hydrolases"/>
    <property type="match status" value="1"/>
</dbReference>
<dbReference type="SUPFAM" id="SSF51556">
    <property type="entry name" value="Metallo-dependent hydrolases"/>
    <property type="match status" value="1"/>
</dbReference>
<dbReference type="RefSeq" id="WP_093425268.1">
    <property type="nucleotide sequence ID" value="NZ_FOXA01000032.1"/>
</dbReference>
<dbReference type="PANTHER" id="PTHR43569">
    <property type="entry name" value="AMIDOHYDROLASE"/>
    <property type="match status" value="1"/>
</dbReference>
<keyword evidence="4" id="KW-1185">Reference proteome</keyword>
<dbReference type="OrthoDB" id="9787654at2"/>
<organism evidence="3 4">
    <name type="scientific">Tranquillimonas alkanivorans</name>
    <dbReference type="NCBI Taxonomy" id="441119"/>
    <lineage>
        <taxon>Bacteria</taxon>
        <taxon>Pseudomonadati</taxon>
        <taxon>Pseudomonadota</taxon>
        <taxon>Alphaproteobacteria</taxon>
        <taxon>Rhodobacterales</taxon>
        <taxon>Roseobacteraceae</taxon>
        <taxon>Tranquillimonas</taxon>
    </lineage>
</organism>
<accession>A0A1I5VL71</accession>
<dbReference type="EMBL" id="FOXA01000032">
    <property type="protein sequence ID" value="SFQ07746.1"/>
    <property type="molecule type" value="Genomic_DNA"/>
</dbReference>
<protein>
    <submittedName>
        <fullName evidence="3">L-fuconolactonase</fullName>
    </submittedName>
</protein>